<feature type="compositionally biased region" description="Basic and acidic residues" evidence="1">
    <location>
        <begin position="333"/>
        <end position="349"/>
    </location>
</feature>
<organism evidence="2 3">
    <name type="scientific">Umbelopsis vinacea</name>
    <dbReference type="NCBI Taxonomy" id="44442"/>
    <lineage>
        <taxon>Eukaryota</taxon>
        <taxon>Fungi</taxon>
        <taxon>Fungi incertae sedis</taxon>
        <taxon>Mucoromycota</taxon>
        <taxon>Mucoromycotina</taxon>
        <taxon>Umbelopsidomycetes</taxon>
        <taxon>Umbelopsidales</taxon>
        <taxon>Umbelopsidaceae</taxon>
        <taxon>Umbelopsis</taxon>
    </lineage>
</organism>
<evidence type="ECO:0000313" key="3">
    <source>
        <dbReference type="Proteomes" id="UP000612746"/>
    </source>
</evidence>
<reference evidence="2" key="1">
    <citation type="submission" date="2020-12" db="EMBL/GenBank/DDBJ databases">
        <title>Metabolic potential, ecology and presence of endohyphal bacteria is reflected in genomic diversity of Mucoromycotina.</title>
        <authorList>
            <person name="Muszewska A."/>
            <person name="Okrasinska A."/>
            <person name="Steczkiewicz K."/>
            <person name="Drgas O."/>
            <person name="Orlowska M."/>
            <person name="Perlinska-Lenart U."/>
            <person name="Aleksandrzak-Piekarczyk T."/>
            <person name="Szatraj K."/>
            <person name="Zielenkiewicz U."/>
            <person name="Pilsyk S."/>
            <person name="Malc E."/>
            <person name="Mieczkowski P."/>
            <person name="Kruszewska J.S."/>
            <person name="Biernat P."/>
            <person name="Pawlowska J."/>
        </authorList>
    </citation>
    <scope>NUCLEOTIDE SEQUENCE</scope>
    <source>
        <strain evidence="2">WA0000051536</strain>
    </source>
</reference>
<proteinExistence type="predicted"/>
<dbReference type="OrthoDB" id="10250130at2759"/>
<dbReference type="Proteomes" id="UP000612746">
    <property type="component" value="Unassembled WGS sequence"/>
</dbReference>
<dbReference type="InterPro" id="IPR015915">
    <property type="entry name" value="Kelch-typ_b-propeller"/>
</dbReference>
<protein>
    <submittedName>
        <fullName evidence="2">Uncharacterized protein</fullName>
    </submittedName>
</protein>
<feature type="compositionally biased region" description="Polar residues" evidence="1">
    <location>
        <begin position="350"/>
        <end position="359"/>
    </location>
</feature>
<dbReference type="Gene3D" id="2.120.10.80">
    <property type="entry name" value="Kelch-type beta propeller"/>
    <property type="match status" value="1"/>
</dbReference>
<keyword evidence="3" id="KW-1185">Reference proteome</keyword>
<dbReference type="SUPFAM" id="SSF117281">
    <property type="entry name" value="Kelch motif"/>
    <property type="match status" value="1"/>
</dbReference>
<sequence length="398" mass="43768">MFDARRHASKQRDNEAMDVDPGSPISISPSMGTDYLIPTTGTYPRDRFQCAMIALGNKLVIFGGHTLRQDDDDNNELFDYSINQVDIFDPEWNHWTSLDATSEAGPVYPADMSYGLYPTEIAPNGSASKVFVVGQQKLFDGPNGHVEVLSSGSNVSIPEHSDTPLPESYFSVPVNPMNNMHTSGTLATPQALMNVDGQAEQMPILSDAGRLVNSPANLRPDERPTTTQQKPKDKDTHVKRSNPPIDLSATNRNDEINPSRRFRSKDEGEQDSEVTPDHDSLSKQVKEMFKHEVDLAYQDKDHVQAVNPEKQKSPSDIESAPVASSLHIPSATTRRDADDHHSSNEEHRTSSGSVHSQRTGSGGMAPASGDSTASDGWYGKDTRKYSLESFCMLLLLNI</sequence>
<evidence type="ECO:0000256" key="1">
    <source>
        <dbReference type="SAM" id="MobiDB-lite"/>
    </source>
</evidence>
<accession>A0A8H7UEK4</accession>
<comment type="caution">
    <text evidence="2">The sequence shown here is derived from an EMBL/GenBank/DDBJ whole genome shotgun (WGS) entry which is preliminary data.</text>
</comment>
<feature type="compositionally biased region" description="Basic and acidic residues" evidence="1">
    <location>
        <begin position="219"/>
        <end position="238"/>
    </location>
</feature>
<gene>
    <name evidence="2" type="ORF">INT44_007192</name>
</gene>
<feature type="compositionally biased region" description="Basic and acidic residues" evidence="1">
    <location>
        <begin position="297"/>
        <end position="315"/>
    </location>
</feature>
<name>A0A8H7UEK4_9FUNG</name>
<feature type="region of interest" description="Disordered" evidence="1">
    <location>
        <begin position="1"/>
        <end position="31"/>
    </location>
</feature>
<feature type="compositionally biased region" description="Basic and acidic residues" evidence="1">
    <location>
        <begin position="1"/>
        <end position="15"/>
    </location>
</feature>
<feature type="region of interest" description="Disordered" evidence="1">
    <location>
        <begin position="211"/>
        <end position="282"/>
    </location>
</feature>
<feature type="region of interest" description="Disordered" evidence="1">
    <location>
        <begin position="297"/>
        <end position="376"/>
    </location>
</feature>
<evidence type="ECO:0000313" key="2">
    <source>
        <dbReference type="EMBL" id="KAG2176529.1"/>
    </source>
</evidence>
<dbReference type="EMBL" id="JAEPRA010000013">
    <property type="protein sequence ID" value="KAG2176529.1"/>
    <property type="molecule type" value="Genomic_DNA"/>
</dbReference>
<dbReference type="AlphaFoldDB" id="A0A8H7UEK4"/>